<dbReference type="Proteomes" id="UP000480410">
    <property type="component" value="Unassembled WGS sequence"/>
</dbReference>
<keyword evidence="1" id="KW-0285">Flavoprotein</keyword>
<dbReference type="InterPro" id="IPR036318">
    <property type="entry name" value="FAD-bd_PCMH-like_sf"/>
</dbReference>
<gene>
    <name evidence="3" type="ORF">G3435_18545</name>
</gene>
<dbReference type="GO" id="GO:0050660">
    <property type="term" value="F:flavin adenine dinucleotide binding"/>
    <property type="evidence" value="ECO:0007669"/>
    <property type="project" value="InterPro"/>
</dbReference>
<organism evidence="3 4">
    <name type="scientific">Pseudomonas brassicae</name>
    <dbReference type="NCBI Taxonomy" id="2708063"/>
    <lineage>
        <taxon>Bacteria</taxon>
        <taxon>Pseudomonadati</taxon>
        <taxon>Pseudomonadota</taxon>
        <taxon>Gammaproteobacteria</taxon>
        <taxon>Pseudomonadales</taxon>
        <taxon>Pseudomonadaceae</taxon>
        <taxon>Pseudomonas</taxon>
    </lineage>
</organism>
<name>A0A6M0D0K8_9PSED</name>
<evidence type="ECO:0000313" key="3">
    <source>
        <dbReference type="EMBL" id="NER61419.1"/>
    </source>
</evidence>
<feature type="non-terminal residue" evidence="3">
    <location>
        <position position="89"/>
    </location>
</feature>
<proteinExistence type="predicted"/>
<feature type="domain" description="FAD linked oxidase N-terminal" evidence="2">
    <location>
        <begin position="16"/>
        <end position="87"/>
    </location>
</feature>
<reference evidence="3 4" key="1">
    <citation type="submission" date="2020-02" db="EMBL/GenBank/DDBJ databases">
        <title>Broccoli isolated Pseudomonas sp.</title>
        <authorList>
            <person name="Fujikawa T."/>
            <person name="Sawada H."/>
        </authorList>
    </citation>
    <scope>NUCLEOTIDE SEQUENCE [LARGE SCALE GENOMIC DNA]</scope>
    <source>
        <strain evidence="3 4">MAFF212428</strain>
    </source>
</reference>
<sequence>MNTALFDPAHGSDRSAELLARVQQAIAERTPLFIRGGASKTFYGRAVDAQPLNVGVHTGIVSYDPTELVITARAGTPLRELQAALARGG</sequence>
<protein>
    <submittedName>
        <fullName evidence="3">FAD-binding protein</fullName>
    </submittedName>
</protein>
<evidence type="ECO:0000313" key="4">
    <source>
        <dbReference type="Proteomes" id="UP000480410"/>
    </source>
</evidence>
<keyword evidence="1" id="KW-0274">FAD</keyword>
<dbReference type="Pfam" id="PF01565">
    <property type="entry name" value="FAD_binding_4"/>
    <property type="match status" value="1"/>
</dbReference>
<dbReference type="EMBL" id="JAAHBV010000427">
    <property type="protein sequence ID" value="NER61419.1"/>
    <property type="molecule type" value="Genomic_DNA"/>
</dbReference>
<comment type="caution">
    <text evidence="3">The sequence shown here is derived from an EMBL/GenBank/DDBJ whole genome shotgun (WGS) entry which is preliminary data.</text>
</comment>
<dbReference type="SUPFAM" id="SSF56176">
    <property type="entry name" value="FAD-binding/transporter-associated domain-like"/>
    <property type="match status" value="1"/>
</dbReference>
<accession>A0A6M0D0K8</accession>
<evidence type="ECO:0000256" key="1">
    <source>
        <dbReference type="ARBA" id="ARBA00022827"/>
    </source>
</evidence>
<evidence type="ECO:0000259" key="2">
    <source>
        <dbReference type="Pfam" id="PF01565"/>
    </source>
</evidence>
<dbReference type="AlphaFoldDB" id="A0A6M0D0K8"/>
<dbReference type="InterPro" id="IPR006094">
    <property type="entry name" value="Oxid_FAD_bind_N"/>
</dbReference>